<keyword evidence="17" id="KW-0223">Dioxygenase</keyword>
<evidence type="ECO:0000313" key="18">
    <source>
        <dbReference type="Proteomes" id="UP000730481"/>
    </source>
</evidence>
<reference evidence="17" key="1">
    <citation type="journal article" date="2017" name="Mycologia">
        <title>Fusarium algeriense, sp. nov., a novel toxigenic crown rot pathogen of durum wheat from Algeria is nested in the Fusarium burgessii species complex.</title>
        <authorList>
            <person name="Laraba I."/>
            <person name="Keddad A."/>
            <person name="Boureghda H."/>
            <person name="Abdallah N."/>
            <person name="Vaughan M.M."/>
            <person name="Proctor R.H."/>
            <person name="Busman M."/>
            <person name="O'Donnell K."/>
        </authorList>
    </citation>
    <scope>NUCLEOTIDE SEQUENCE</scope>
    <source>
        <strain evidence="17">NRRL 25174</strain>
    </source>
</reference>
<evidence type="ECO:0000256" key="14">
    <source>
        <dbReference type="ARBA" id="ARBA00049097"/>
    </source>
</evidence>
<evidence type="ECO:0000256" key="6">
    <source>
        <dbReference type="ARBA" id="ARBA00014931"/>
    </source>
</evidence>
<dbReference type="InterPro" id="IPR015879">
    <property type="entry name" value="Ring_hydroxy_dOase_asu_C_dom"/>
</dbReference>
<dbReference type="PROSITE" id="PS51296">
    <property type="entry name" value="RIESKE"/>
    <property type="match status" value="1"/>
</dbReference>
<dbReference type="PANTHER" id="PTHR43756">
    <property type="entry name" value="CHOLINE MONOOXYGENASE, CHLOROPLASTIC"/>
    <property type="match status" value="1"/>
</dbReference>
<keyword evidence="13" id="KW-0539">Nucleus</keyword>
<dbReference type="PROSITE" id="PS00570">
    <property type="entry name" value="RING_HYDROXYL_ALPHA"/>
    <property type="match status" value="1"/>
</dbReference>
<evidence type="ECO:0000259" key="16">
    <source>
        <dbReference type="PROSITE" id="PS51296"/>
    </source>
</evidence>
<dbReference type="GO" id="GO:0051537">
    <property type="term" value="F:2 iron, 2 sulfur cluster binding"/>
    <property type="evidence" value="ECO:0007669"/>
    <property type="project" value="UniProtKB-KW"/>
</dbReference>
<dbReference type="CDD" id="cd00680">
    <property type="entry name" value="RHO_alpha_C"/>
    <property type="match status" value="1"/>
</dbReference>
<evidence type="ECO:0000256" key="13">
    <source>
        <dbReference type="ARBA" id="ARBA00023242"/>
    </source>
</evidence>
<dbReference type="CDD" id="cd12148">
    <property type="entry name" value="fungal_TF_MHR"/>
    <property type="match status" value="1"/>
</dbReference>
<comment type="cofactor">
    <cofactor evidence="1">
        <name>Fe cation</name>
        <dbReference type="ChEBI" id="CHEBI:24875"/>
    </cofactor>
</comment>
<feature type="compositionally biased region" description="Low complexity" evidence="15">
    <location>
        <begin position="564"/>
        <end position="579"/>
    </location>
</feature>
<name>A0A9P5APP4_9HYPO</name>
<keyword evidence="12" id="KW-0520">NAD</keyword>
<organism evidence="17 18">
    <name type="scientific">Fusarium beomiforme</name>
    <dbReference type="NCBI Taxonomy" id="44412"/>
    <lineage>
        <taxon>Eukaryota</taxon>
        <taxon>Fungi</taxon>
        <taxon>Dikarya</taxon>
        <taxon>Ascomycota</taxon>
        <taxon>Pezizomycotina</taxon>
        <taxon>Sordariomycetes</taxon>
        <taxon>Hypocreomycetidae</taxon>
        <taxon>Hypocreales</taxon>
        <taxon>Nectriaceae</taxon>
        <taxon>Fusarium</taxon>
        <taxon>Fusarium burgessii species complex</taxon>
    </lineage>
</organism>
<feature type="domain" description="Rieske" evidence="16">
    <location>
        <begin position="57"/>
        <end position="143"/>
    </location>
</feature>
<dbReference type="Pfam" id="PF04082">
    <property type="entry name" value="Fungal_trans"/>
    <property type="match status" value="1"/>
</dbReference>
<dbReference type="GO" id="GO:0005506">
    <property type="term" value="F:iron ion binding"/>
    <property type="evidence" value="ECO:0007669"/>
    <property type="project" value="InterPro"/>
</dbReference>
<dbReference type="InterPro" id="IPR007219">
    <property type="entry name" value="XnlR_reg_dom"/>
</dbReference>
<evidence type="ECO:0000256" key="10">
    <source>
        <dbReference type="ARBA" id="ARBA00023004"/>
    </source>
</evidence>
<dbReference type="InterPro" id="IPR036922">
    <property type="entry name" value="Rieske_2Fe-2S_sf"/>
</dbReference>
<dbReference type="EC" id="1.14.15.7" evidence="5"/>
<dbReference type="AlphaFoldDB" id="A0A9P5APP4"/>
<dbReference type="GO" id="GO:0003677">
    <property type="term" value="F:DNA binding"/>
    <property type="evidence" value="ECO:0007669"/>
    <property type="project" value="InterPro"/>
</dbReference>
<dbReference type="PANTHER" id="PTHR43756:SF5">
    <property type="entry name" value="CHOLINE MONOOXYGENASE, CHLOROPLASTIC"/>
    <property type="match status" value="1"/>
</dbReference>
<comment type="pathway">
    <text evidence="3">Amine and polyamine biosynthesis; betaine biosynthesis via choline pathway; betaine aldehyde from choline (monooxygenase route): step 1/1.</text>
</comment>
<dbReference type="Pfam" id="PF00355">
    <property type="entry name" value="Rieske"/>
    <property type="match status" value="1"/>
</dbReference>
<dbReference type="EMBL" id="PVQB02000188">
    <property type="protein sequence ID" value="KAF4341617.1"/>
    <property type="molecule type" value="Genomic_DNA"/>
</dbReference>
<proteinExistence type="inferred from homology"/>
<dbReference type="Proteomes" id="UP000730481">
    <property type="component" value="Unassembled WGS sequence"/>
</dbReference>
<reference evidence="17" key="2">
    <citation type="submission" date="2020-02" db="EMBL/GenBank/DDBJ databases">
        <title>Identification and distribution of gene clusters putatively required for synthesis of sphingolipid metabolism inhibitors in phylogenetically diverse species of the filamentous fungus Fusarium.</title>
        <authorList>
            <person name="Kim H.-S."/>
            <person name="Busman M."/>
            <person name="Brown D.W."/>
            <person name="Divon H."/>
            <person name="Uhlig S."/>
            <person name="Proctor R.H."/>
        </authorList>
    </citation>
    <scope>NUCLEOTIDE SEQUENCE</scope>
    <source>
        <strain evidence="17">NRRL 25174</strain>
    </source>
</reference>
<dbReference type="GO" id="GO:0019133">
    <property type="term" value="F:choline monooxygenase activity"/>
    <property type="evidence" value="ECO:0007669"/>
    <property type="project" value="UniProtKB-EC"/>
</dbReference>
<evidence type="ECO:0000256" key="12">
    <source>
        <dbReference type="ARBA" id="ARBA00023027"/>
    </source>
</evidence>
<evidence type="ECO:0000256" key="1">
    <source>
        <dbReference type="ARBA" id="ARBA00001962"/>
    </source>
</evidence>
<evidence type="ECO:0000256" key="9">
    <source>
        <dbReference type="ARBA" id="ARBA00023002"/>
    </source>
</evidence>
<evidence type="ECO:0000256" key="5">
    <source>
        <dbReference type="ARBA" id="ARBA00012763"/>
    </source>
</evidence>
<dbReference type="SUPFAM" id="SSF50022">
    <property type="entry name" value="ISP domain"/>
    <property type="match status" value="1"/>
</dbReference>
<dbReference type="InterPro" id="IPR001663">
    <property type="entry name" value="Rng_hydr_dOase-A"/>
</dbReference>
<comment type="function">
    <text evidence="2">Catalyzes the first step of the osmoprotectant glycine betaine synthesis.</text>
</comment>
<feature type="region of interest" description="Disordered" evidence="15">
    <location>
        <begin position="1098"/>
        <end position="1128"/>
    </location>
</feature>
<sequence>MFSKLGSVLAMASVNGDAILPSKPVHQEPRTLPASWYRRDEMFQLERRAIFSKRWLLATHKLRFTKPGDFLRFEEAGYAFVLCLDKDGKTINGFHNICRHRAFPVVTEDAGNAKIFSCKYHGWSYGINGKLAKAPRFDTVPTFNKENHSLFPVHVHVDAIGLVWVNLDASPEPEVKWTDDFEGVDSQERFKHFDFSQYKFDHVWGMPGNYNWKTLADNYNECYHCQVAHPDVKAITDLTFYYTVSKPGYIQHFSRPKEGMEENDIKISSTYYFPNACMTVSPHFFYMMRCVPTSVGTCSMEYEVYRHKDATDEEFERIDGFFKRVLGEDKYLCDAVQKNLEAGVFTNGELHPDLESAPIFFQNTVRQLLTEHRRKEQDAKGEIWPARQPVANSGFTKGDGEFCDGLACKADDASMECITQIVTFDNTPLSSQTFVSSIDQIHVMYGRSHKRLHQACENCRHGQEEENAVSGRETGVFELYSPFKNMHIPRDSRKPSCVGSSTWRQFNRHRETPGPARSKDAHDGKARVRPGFSSLSVADADLLSDRANSDMESSTRRMSVNSGQSQSQSQDWQLPLSPSIEMDNSPTVRKVGTHWDVLEDVVDAYFQYCHKQPLWLFNREDFSSVQDCSEETLLSLLALASCHSKHPFFEGRLEELSQTYAQAAREKIMQRVGEGKVSIATIQNLCMLTLANIQSNKTTLVYLHVGMATTLAKCANLDFETCSLDDLSPRAETRRRGFWSLHLLQQMYGHQSFTTDILQDITRPQYVATYADPRKSVNEMPPAIPREDISAQGETASPGNKTGTWAYMIQTSTLWGEVRTYVKQWAQQTNNAPPPWSIESGYAVINAFLMDSETKFPARHRFESARFTDQESQHLQSNRGYWSPWLYQQFAYHTIHNMLNHPFLYSSRPQQSAQLGVPNTFWKTSSELAFIHSTWVARLIEMVVHKAYHVSDPFIGHCAAIAATIHIYFCRAADKTTREAALDRLAKCVAFLAELALLWPSCRWLHERLQSLIRAAFAVDHPQEKDQEVPAPRTISINTRLMWDILLYNSGAYRGTTSSPQMGSVFDGSSLFPEDNTDDGEDIVEMDNFHNPTVEVTLGNGQALPPQSGRRRTRAGQGNQGSQAHLPAQPSSILEADASSTEQTPLASWPMSLDMAYDPFFQFQDSGGPFFGTWEVGNL</sequence>
<comment type="similarity">
    <text evidence="4">Belongs to the choline monooxygenase family.</text>
</comment>
<keyword evidence="11" id="KW-0411">Iron-sulfur</keyword>
<feature type="region of interest" description="Disordered" evidence="15">
    <location>
        <begin position="490"/>
        <end position="530"/>
    </location>
</feature>
<dbReference type="Pfam" id="PF00848">
    <property type="entry name" value="Ring_hydroxyl_A"/>
    <property type="match status" value="1"/>
</dbReference>
<dbReference type="SUPFAM" id="SSF55961">
    <property type="entry name" value="Bet v1-like"/>
    <property type="match status" value="1"/>
</dbReference>
<dbReference type="GO" id="GO:0006351">
    <property type="term" value="P:DNA-templated transcription"/>
    <property type="evidence" value="ECO:0007669"/>
    <property type="project" value="InterPro"/>
</dbReference>
<dbReference type="Gene3D" id="3.90.380.10">
    <property type="entry name" value="Naphthalene 1,2-dioxygenase Alpha Subunit, Chain A, domain 1"/>
    <property type="match status" value="2"/>
</dbReference>
<evidence type="ECO:0000256" key="3">
    <source>
        <dbReference type="ARBA" id="ARBA00004866"/>
    </source>
</evidence>
<keyword evidence="7" id="KW-0001">2Fe-2S</keyword>
<evidence type="ECO:0000256" key="8">
    <source>
        <dbReference type="ARBA" id="ARBA00022723"/>
    </source>
</evidence>
<evidence type="ECO:0000256" key="2">
    <source>
        <dbReference type="ARBA" id="ARBA00002149"/>
    </source>
</evidence>
<keyword evidence="18" id="KW-1185">Reference proteome</keyword>
<gene>
    <name evidence="17" type="ORF">FBEOM_4519</name>
</gene>
<evidence type="ECO:0000256" key="15">
    <source>
        <dbReference type="SAM" id="MobiDB-lite"/>
    </source>
</evidence>
<feature type="compositionally biased region" description="Basic and acidic residues" evidence="15">
    <location>
        <begin position="508"/>
        <end position="526"/>
    </location>
</feature>
<dbReference type="CDD" id="cd03469">
    <property type="entry name" value="Rieske_RO_Alpha_N"/>
    <property type="match status" value="1"/>
</dbReference>
<keyword evidence="8" id="KW-0479">Metal-binding</keyword>
<comment type="catalytic activity">
    <reaction evidence="14">
        <text>choline + 2 reduced [2Fe-2S]-[ferredoxin] + O2 + 2 H(+) = betaine aldehyde hydrate + 2 oxidized [2Fe-2S]-[ferredoxin] + H2O</text>
        <dbReference type="Rhea" id="RHEA:17769"/>
        <dbReference type="Rhea" id="RHEA-COMP:10000"/>
        <dbReference type="Rhea" id="RHEA-COMP:10001"/>
        <dbReference type="ChEBI" id="CHEBI:15354"/>
        <dbReference type="ChEBI" id="CHEBI:15377"/>
        <dbReference type="ChEBI" id="CHEBI:15378"/>
        <dbReference type="ChEBI" id="CHEBI:15379"/>
        <dbReference type="ChEBI" id="CHEBI:15870"/>
        <dbReference type="ChEBI" id="CHEBI:33737"/>
        <dbReference type="ChEBI" id="CHEBI:33738"/>
        <dbReference type="EC" id="1.14.15.7"/>
    </reaction>
</comment>
<accession>A0A9P5APP4</accession>
<comment type="caution">
    <text evidence="17">The sequence shown here is derived from an EMBL/GenBank/DDBJ whole genome shotgun (WGS) entry which is preliminary data.</text>
</comment>
<evidence type="ECO:0000256" key="7">
    <source>
        <dbReference type="ARBA" id="ARBA00022714"/>
    </source>
</evidence>
<keyword evidence="10" id="KW-0408">Iron</keyword>
<dbReference type="Gene3D" id="2.102.10.10">
    <property type="entry name" value="Rieske [2Fe-2S] iron-sulphur domain"/>
    <property type="match status" value="1"/>
</dbReference>
<protein>
    <recommendedName>
        <fullName evidence="6">Choline monooxygenase, chloroplastic</fullName>
        <ecNumber evidence="5">1.14.15.7</ecNumber>
    </recommendedName>
</protein>
<dbReference type="OrthoDB" id="426882at2759"/>
<evidence type="ECO:0000256" key="4">
    <source>
        <dbReference type="ARBA" id="ARBA00010848"/>
    </source>
</evidence>
<dbReference type="GO" id="GO:0051213">
    <property type="term" value="F:dioxygenase activity"/>
    <property type="evidence" value="ECO:0007669"/>
    <property type="project" value="UniProtKB-KW"/>
</dbReference>
<dbReference type="InterPro" id="IPR017941">
    <property type="entry name" value="Rieske_2Fe-2S"/>
</dbReference>
<evidence type="ECO:0000256" key="11">
    <source>
        <dbReference type="ARBA" id="ARBA00023014"/>
    </source>
</evidence>
<dbReference type="InterPro" id="IPR015881">
    <property type="entry name" value="ARHD_Rieske_2Fe_2S"/>
</dbReference>
<keyword evidence="9" id="KW-0560">Oxidoreductase</keyword>
<dbReference type="PRINTS" id="PR00090">
    <property type="entry name" value="RNGDIOXGNASE"/>
</dbReference>
<dbReference type="GO" id="GO:0008270">
    <property type="term" value="F:zinc ion binding"/>
    <property type="evidence" value="ECO:0007669"/>
    <property type="project" value="InterPro"/>
</dbReference>
<evidence type="ECO:0000313" key="17">
    <source>
        <dbReference type="EMBL" id="KAF4341617.1"/>
    </source>
</evidence>
<feature type="compositionally biased region" description="Basic and acidic residues" evidence="15">
    <location>
        <begin position="543"/>
        <end position="555"/>
    </location>
</feature>
<feature type="region of interest" description="Disordered" evidence="15">
    <location>
        <begin position="543"/>
        <end position="580"/>
    </location>
</feature>